<dbReference type="SUPFAM" id="SSF53383">
    <property type="entry name" value="PLP-dependent transferases"/>
    <property type="match status" value="1"/>
</dbReference>
<feature type="region of interest" description="Disordered" evidence="1">
    <location>
        <begin position="810"/>
        <end position="847"/>
    </location>
</feature>
<evidence type="ECO:0000256" key="1">
    <source>
        <dbReference type="SAM" id="MobiDB-lite"/>
    </source>
</evidence>
<dbReference type="InterPro" id="IPR015422">
    <property type="entry name" value="PyrdxlP-dep_Trfase_small"/>
</dbReference>
<dbReference type="EMBL" id="AP028910">
    <property type="protein sequence ID" value="BES90183.1"/>
    <property type="molecule type" value="Genomic_DNA"/>
</dbReference>
<dbReference type="Gene3D" id="3.90.1150.10">
    <property type="entry name" value="Aspartate Aminotransferase, domain 1"/>
    <property type="match status" value="1"/>
</dbReference>
<protein>
    <submittedName>
        <fullName evidence="4">PP-loop family</fullName>
    </submittedName>
</protein>
<dbReference type="Pfam" id="PF00266">
    <property type="entry name" value="Aminotran_5"/>
    <property type="match status" value="1"/>
</dbReference>
<dbReference type="SUPFAM" id="SSF52402">
    <property type="entry name" value="Adenine nucleotide alpha hydrolases-like"/>
    <property type="match status" value="1"/>
</dbReference>
<dbReference type="InterPro" id="IPR000192">
    <property type="entry name" value="Aminotrans_V_dom"/>
</dbReference>
<dbReference type="PANTHER" id="PTHR43686:SF1">
    <property type="entry name" value="AMINOTRAN_5 DOMAIN-CONTAINING PROTEIN"/>
    <property type="match status" value="1"/>
</dbReference>
<dbReference type="Proteomes" id="UP001307889">
    <property type="component" value="Chromosome 2"/>
</dbReference>
<keyword evidence="5" id="KW-1185">Reference proteome</keyword>
<dbReference type="InterPro" id="IPR015421">
    <property type="entry name" value="PyrdxlP-dep_Trfase_major"/>
</dbReference>
<proteinExistence type="predicted"/>
<dbReference type="PANTHER" id="PTHR43686">
    <property type="entry name" value="SULFURTRANSFERASE-RELATED"/>
    <property type="match status" value="1"/>
</dbReference>
<sequence>MERNSQSEPIIVSMEDPNKENKAVTMLDQVAPGDVKIERHATFYVEDEPPTSAQEEKKVSEKEKLVRYIDDNLIGKDQTFVGPFGRRKVVYCDYTASARSLRFIETYIMKEVLPLYGNTNSTIAVTSMQTTSFREEARGILKQAVNASDDDVVLFAGSGCTGAVKKLIHALNLTAPPVVFVGPCEHDSNLLRWREIDAKIIRVSETKEGVLDLTDLQRKLEFQKTLLTDEVMIGCFSAASNITGILADDVATTILLHQYGALAVWDYATAGPYVTLDMNPLVPGIDQHAPHKDAMFFSGHKFVGGVQTTGILVAKKSLFINQPLQESIAKNMCCNHNGSNSDTEFKEEEGTVSIIESIRTGLVMKLKQAVTVAAIMERQEDIVKTVLSFIRNIPEITLLGSSSHNVNRLAVFSVMVRHPRGSFLHHNFICAVLNDVFGIQARGGCACAGPYAQDLMGISKELASHLEEVLTEDKVDSDHQLQNEDPHSSNEMLRPGFTRISLPYFMSEDEISFVLEALKMVATEGWKLLPQYVLNPETGEWKHSSNTLYRERKLLSHVKFTDGNMVLNERKSSSVSECPEDYAECLKTARTIFNRARKIAKRHPSADQYATFDKDLNALRWFMLPSEAQDLLLGHSRNVKQDVPFCPSTYRGSKPHTNYLMYMKRHHSLIAESEYNSYARDIKMMTQRSESNSPARNDSVSKLLPHSSIRERCYSLGSSLFPEMPNKRPSARRRLLSSGSQVDYTDSEASSPSDHDSRGEASLRLTPDLVYVEGITKEIATELKSEIRDIIAQVDDALLENSEFGIDRRSSTDLQKLGEKKSHPIPRNSSKTSMTPNDSQTTLASSNSQKSLCSLLSKGSNDCNIMSSTISAERFSKYLEGFANEVVSEMKSELRDVVSVVDGMMSPQLDPQKSQPAELPKGNWAEQRFSQDSGVCLTETGSSPPNSNESDILTPDPEPEKDESTAEAVETSSKQTRKISRTKVPKNSSPQWLCPTKSIWKPSLEAMKEFDMIHDGDKVLVCLSGGKDSLALLHTLHQHQYYCNARGTNFMIGAAIIGVEKSEYYRKTLIPYLQTLGVRFRYEDLDPVAESPTVYQKSICSICSHVKRSKLYNIARENGFNVLALGQHLNDVSESFITSVFHNGYLRSMKAHYIVRGEDLRVIRPMIYVREEALSEFAETRKLPVRTQRCSLCSELPKERQRIKQLLAQQETLFPNLFLSIKSALKPLISLRYTGYECSDARLSWKSSTSESTE</sequence>
<dbReference type="InterPro" id="IPR014729">
    <property type="entry name" value="Rossmann-like_a/b/a_fold"/>
</dbReference>
<dbReference type="Pfam" id="PF01171">
    <property type="entry name" value="ATP_bind_3"/>
    <property type="match status" value="1"/>
</dbReference>
<feature type="compositionally biased region" description="Polar residues" evidence="1">
    <location>
        <begin position="737"/>
        <end position="752"/>
    </location>
</feature>
<gene>
    <name evidence="4" type="ORF">NTJ_02991</name>
</gene>
<dbReference type="InterPro" id="IPR011063">
    <property type="entry name" value="TilS/TtcA_N"/>
</dbReference>
<feature type="compositionally biased region" description="Polar residues" evidence="1">
    <location>
        <begin position="935"/>
        <end position="951"/>
    </location>
</feature>
<feature type="domain" description="tRNA(Ile)-lysidine/2-thiocytidine synthase N-terminal" evidence="3">
    <location>
        <begin position="1018"/>
        <end position="1185"/>
    </location>
</feature>
<feature type="region of interest" description="Disordered" evidence="1">
    <location>
        <begin position="935"/>
        <end position="990"/>
    </location>
</feature>
<feature type="compositionally biased region" description="Basic and acidic residues" evidence="1">
    <location>
        <begin position="810"/>
        <end position="822"/>
    </location>
</feature>
<feature type="region of interest" description="Disordered" evidence="1">
    <location>
        <begin position="720"/>
        <end position="761"/>
    </location>
</feature>
<dbReference type="Gene3D" id="3.40.50.620">
    <property type="entry name" value="HUPs"/>
    <property type="match status" value="1"/>
</dbReference>
<reference evidence="4 5" key="1">
    <citation type="submission" date="2023-09" db="EMBL/GenBank/DDBJ databases">
        <title>Nesidiocoris tenuis whole genome shotgun sequence.</title>
        <authorList>
            <person name="Shibata T."/>
            <person name="Shimoda M."/>
            <person name="Kobayashi T."/>
            <person name="Uehara T."/>
        </authorList>
    </citation>
    <scope>NUCLEOTIDE SEQUENCE [LARGE SCALE GENOMIC DNA]</scope>
    <source>
        <strain evidence="4 5">Japan</strain>
    </source>
</reference>
<accession>A0ABN7ADR7</accession>
<dbReference type="Gene3D" id="3.40.640.10">
    <property type="entry name" value="Type I PLP-dependent aspartate aminotransferase-like (Major domain)"/>
    <property type="match status" value="1"/>
</dbReference>
<name>A0ABN7ADR7_9HEMI</name>
<feature type="compositionally biased region" description="Basic residues" evidence="1">
    <location>
        <begin position="975"/>
        <end position="984"/>
    </location>
</feature>
<evidence type="ECO:0000259" key="3">
    <source>
        <dbReference type="Pfam" id="PF01171"/>
    </source>
</evidence>
<feature type="compositionally biased region" description="Polar residues" evidence="1">
    <location>
        <begin position="827"/>
        <end position="847"/>
    </location>
</feature>
<evidence type="ECO:0000259" key="2">
    <source>
        <dbReference type="Pfam" id="PF00266"/>
    </source>
</evidence>
<organism evidence="4 5">
    <name type="scientific">Nesidiocoris tenuis</name>
    <dbReference type="NCBI Taxonomy" id="355587"/>
    <lineage>
        <taxon>Eukaryota</taxon>
        <taxon>Metazoa</taxon>
        <taxon>Ecdysozoa</taxon>
        <taxon>Arthropoda</taxon>
        <taxon>Hexapoda</taxon>
        <taxon>Insecta</taxon>
        <taxon>Pterygota</taxon>
        <taxon>Neoptera</taxon>
        <taxon>Paraneoptera</taxon>
        <taxon>Hemiptera</taxon>
        <taxon>Heteroptera</taxon>
        <taxon>Panheteroptera</taxon>
        <taxon>Cimicomorpha</taxon>
        <taxon>Miridae</taxon>
        <taxon>Dicyphina</taxon>
        <taxon>Nesidiocoris</taxon>
    </lineage>
</organism>
<feature type="domain" description="Aminotransferase class V" evidence="2">
    <location>
        <begin position="90"/>
        <end position="453"/>
    </location>
</feature>
<evidence type="ECO:0000313" key="5">
    <source>
        <dbReference type="Proteomes" id="UP001307889"/>
    </source>
</evidence>
<dbReference type="InterPro" id="IPR015424">
    <property type="entry name" value="PyrdxlP-dep_Trfase"/>
</dbReference>
<evidence type="ECO:0000313" key="4">
    <source>
        <dbReference type="EMBL" id="BES90183.1"/>
    </source>
</evidence>
<dbReference type="CDD" id="cd24138">
    <property type="entry name" value="TtcA-like"/>
    <property type="match status" value="1"/>
</dbReference>